<dbReference type="HOGENOM" id="CLU_2262527_0_0_9"/>
<reference evidence="2 3" key="1">
    <citation type="journal article" date="2013" name="PLoS ONE">
        <title>Genomic Evaluation of Thermoanaerobacter spp. for the Construction of Designer Co-Cultures to Improve Lignocellulosic Biofuel Production.</title>
        <authorList>
            <person name="Verbeke T.J."/>
            <person name="Zhang X."/>
            <person name="Henrissat B."/>
            <person name="Spicer V."/>
            <person name="Rydzak T."/>
            <person name="Krokhin O.V."/>
            <person name="Fristensky B."/>
            <person name="Levin D.B."/>
            <person name="Sparling R."/>
        </authorList>
    </citation>
    <scope>NUCLEOTIDE SEQUENCE [LARGE SCALE GENOMIC DNA]</scope>
    <source>
        <strain evidence="2 3">WC1</strain>
    </source>
</reference>
<evidence type="ECO:0000256" key="1">
    <source>
        <dbReference type="SAM" id="Phobius"/>
    </source>
</evidence>
<dbReference type="Proteomes" id="UP000013242">
    <property type="component" value="Unassembled WGS sequence"/>
</dbReference>
<keyword evidence="1" id="KW-0812">Transmembrane</keyword>
<sequence length="103" mass="12037">MRSRFKSIQWKIILIYTLLILVAMEIIWVYLYKSLENYHMNNFDNYLEAQARGISFTLKDNMDAKSLKNVINMYMGPNSNVKYVYILDNKGNILASSTGDRGK</sequence>
<evidence type="ECO:0000313" key="3">
    <source>
        <dbReference type="Proteomes" id="UP000013242"/>
    </source>
</evidence>
<feature type="transmembrane region" description="Helical" evidence="1">
    <location>
        <begin position="12"/>
        <end position="32"/>
    </location>
</feature>
<evidence type="ECO:0000313" key="2">
    <source>
        <dbReference type="EMBL" id="EMT39594.1"/>
    </source>
</evidence>
<organism evidence="2 3">
    <name type="scientific">Thermoanaerobacter thermohydrosulfuricus WC1</name>
    <dbReference type="NCBI Taxonomy" id="1198630"/>
    <lineage>
        <taxon>Bacteria</taxon>
        <taxon>Bacillati</taxon>
        <taxon>Bacillota</taxon>
        <taxon>Clostridia</taxon>
        <taxon>Thermoanaerobacterales</taxon>
        <taxon>Thermoanaerobacteraceae</taxon>
        <taxon>Thermoanaerobacter</taxon>
    </lineage>
</organism>
<accession>M8CYZ4</accession>
<comment type="caution">
    <text evidence="2">The sequence shown here is derived from an EMBL/GenBank/DDBJ whole genome shotgun (WGS) entry which is preliminary data.</text>
</comment>
<dbReference type="Gene3D" id="3.30.450.20">
    <property type="entry name" value="PAS domain"/>
    <property type="match status" value="1"/>
</dbReference>
<protein>
    <submittedName>
        <fullName evidence="2">Uncharacterized protein</fullName>
    </submittedName>
</protein>
<dbReference type="EMBL" id="AMYG01000026">
    <property type="protein sequence ID" value="EMT39594.1"/>
    <property type="molecule type" value="Genomic_DNA"/>
</dbReference>
<proteinExistence type="predicted"/>
<keyword evidence="3" id="KW-1185">Reference proteome</keyword>
<name>M8CYZ4_THETY</name>
<dbReference type="AlphaFoldDB" id="M8CYZ4"/>
<keyword evidence="1" id="KW-0472">Membrane</keyword>
<dbReference type="PATRIC" id="fig|1198630.3.peg.853"/>
<keyword evidence="1" id="KW-1133">Transmembrane helix</keyword>
<gene>
    <name evidence="2" type="ORF">TthWC1_0834</name>
</gene>